<evidence type="ECO:0000256" key="8">
    <source>
        <dbReference type="ARBA" id="ARBA00049339"/>
    </source>
</evidence>
<dbReference type="Proteomes" id="UP001139887">
    <property type="component" value="Unassembled WGS sequence"/>
</dbReference>
<evidence type="ECO:0000256" key="6">
    <source>
        <dbReference type="ARBA" id="ARBA00022917"/>
    </source>
</evidence>
<dbReference type="InterPro" id="IPR014729">
    <property type="entry name" value="Rossmann-like_a/b/a_fold"/>
</dbReference>
<dbReference type="SMART" id="SM00836">
    <property type="entry name" value="DALR_1"/>
    <property type="match status" value="1"/>
</dbReference>
<evidence type="ECO:0000256" key="5">
    <source>
        <dbReference type="ARBA" id="ARBA00022840"/>
    </source>
</evidence>
<dbReference type="EC" id="6.1.1.19" evidence="2"/>
<evidence type="ECO:0000259" key="10">
    <source>
        <dbReference type="SMART" id="SM00836"/>
    </source>
</evidence>
<dbReference type="AlphaFoldDB" id="A0A9W8I0E4"/>
<keyword evidence="7 9" id="KW-0030">Aminoacyl-tRNA synthetase</keyword>
<dbReference type="GO" id="GO:0006420">
    <property type="term" value="P:arginyl-tRNA aminoacylation"/>
    <property type="evidence" value="ECO:0007669"/>
    <property type="project" value="InterPro"/>
</dbReference>
<keyword evidence="6 9" id="KW-0648">Protein biosynthesis</keyword>
<reference evidence="11" key="1">
    <citation type="submission" date="2022-07" db="EMBL/GenBank/DDBJ databases">
        <title>Phylogenomic reconstructions and comparative analyses of Kickxellomycotina fungi.</title>
        <authorList>
            <person name="Reynolds N.K."/>
            <person name="Stajich J.E."/>
            <person name="Barry K."/>
            <person name="Grigoriev I.V."/>
            <person name="Crous P."/>
            <person name="Smith M.E."/>
        </authorList>
    </citation>
    <scope>NUCLEOTIDE SEQUENCE</scope>
    <source>
        <strain evidence="11">NRRL 1566</strain>
    </source>
</reference>
<name>A0A9W8I0E4_9FUNG</name>
<evidence type="ECO:0000256" key="3">
    <source>
        <dbReference type="ARBA" id="ARBA00022598"/>
    </source>
</evidence>
<dbReference type="InterPro" id="IPR001278">
    <property type="entry name" value="Arg-tRNA-ligase"/>
</dbReference>
<keyword evidence="12" id="KW-1185">Reference proteome</keyword>
<feature type="domain" description="DALR anticodon binding" evidence="10">
    <location>
        <begin position="232"/>
        <end position="302"/>
    </location>
</feature>
<dbReference type="EMBL" id="JANBUW010001948">
    <property type="protein sequence ID" value="KAJ2842022.1"/>
    <property type="molecule type" value="Genomic_DNA"/>
</dbReference>
<protein>
    <recommendedName>
        <fullName evidence="2">arginine--tRNA ligase</fullName>
        <ecNumber evidence="2">6.1.1.19</ecNumber>
    </recommendedName>
</protein>
<dbReference type="InterPro" id="IPR035684">
    <property type="entry name" value="ArgRS_core"/>
</dbReference>
<evidence type="ECO:0000256" key="9">
    <source>
        <dbReference type="RuleBase" id="RU363038"/>
    </source>
</evidence>
<comment type="caution">
    <text evidence="11">The sequence shown here is derived from an EMBL/GenBank/DDBJ whole genome shotgun (WGS) entry which is preliminary data.</text>
</comment>
<organism evidence="11 12">
    <name type="scientific">Coemansia brasiliensis</name>
    <dbReference type="NCBI Taxonomy" id="2650707"/>
    <lineage>
        <taxon>Eukaryota</taxon>
        <taxon>Fungi</taxon>
        <taxon>Fungi incertae sedis</taxon>
        <taxon>Zoopagomycota</taxon>
        <taxon>Kickxellomycotina</taxon>
        <taxon>Kickxellomycetes</taxon>
        <taxon>Kickxellales</taxon>
        <taxon>Kickxellaceae</taxon>
        <taxon>Coemansia</taxon>
    </lineage>
</organism>
<dbReference type="PANTHER" id="PTHR11956:SF11">
    <property type="entry name" value="ARGININE--TRNA LIGASE, MITOCHONDRIAL-RELATED"/>
    <property type="match status" value="1"/>
</dbReference>
<comment type="similarity">
    <text evidence="1 9">Belongs to the class-I aminoacyl-tRNA synthetase family.</text>
</comment>
<evidence type="ECO:0000313" key="12">
    <source>
        <dbReference type="Proteomes" id="UP001139887"/>
    </source>
</evidence>
<sequence>MEDGDETVLGLWQRFRTLSIEKYKDIYARLGVHFDVYSGESQVGEGMERAMKMLEDSDMLVEDKGAKLIDLTKYKLDKAMVQKTDGTTLYLTRDIGAAIERYDTYNFDKIIYVVSSQQDHHLKQLFKTIDLIELPYANRFQHINYGLVQGMSTRKGTVVFLEDMLTDSKEKMHEVMRANEDKYKDVVDPEHTAAVLGMSAIVIQDLSAKRIKNYEFDWARILNFEGDTGPYIQYQHTRMCSLERKAHVGINPNADVSLLTEDVTREIINMISQYPDVLASSFKTLEPCNVVQYLLKLSRAVS</sequence>
<dbReference type="Gene3D" id="3.40.50.620">
    <property type="entry name" value="HUPs"/>
    <property type="match status" value="1"/>
</dbReference>
<dbReference type="InterPro" id="IPR009080">
    <property type="entry name" value="tRNAsynth_Ia_anticodon-bd"/>
</dbReference>
<dbReference type="SUPFAM" id="SSF47323">
    <property type="entry name" value="Anticodon-binding domain of a subclass of class I aminoacyl-tRNA synthetases"/>
    <property type="match status" value="1"/>
</dbReference>
<evidence type="ECO:0000256" key="2">
    <source>
        <dbReference type="ARBA" id="ARBA00012837"/>
    </source>
</evidence>
<keyword evidence="3 9" id="KW-0436">Ligase</keyword>
<dbReference type="PANTHER" id="PTHR11956">
    <property type="entry name" value="ARGINYL-TRNA SYNTHETASE"/>
    <property type="match status" value="1"/>
</dbReference>
<gene>
    <name evidence="11" type="primary">SYR1_2</name>
    <name evidence="11" type="ORF">IWW36_006060</name>
</gene>
<dbReference type="Gene3D" id="1.10.730.10">
    <property type="entry name" value="Isoleucyl-tRNA Synthetase, Domain 1"/>
    <property type="match status" value="1"/>
</dbReference>
<proteinExistence type="inferred from homology"/>
<dbReference type="InterPro" id="IPR008909">
    <property type="entry name" value="DALR_anticod-bd"/>
</dbReference>
<evidence type="ECO:0000256" key="7">
    <source>
        <dbReference type="ARBA" id="ARBA00023146"/>
    </source>
</evidence>
<dbReference type="NCBIfam" id="TIGR00456">
    <property type="entry name" value="argS"/>
    <property type="match status" value="1"/>
</dbReference>
<dbReference type="GO" id="GO:0032543">
    <property type="term" value="P:mitochondrial translation"/>
    <property type="evidence" value="ECO:0007669"/>
    <property type="project" value="TreeGrafter"/>
</dbReference>
<dbReference type="SUPFAM" id="SSF52374">
    <property type="entry name" value="Nucleotidylyl transferase"/>
    <property type="match status" value="1"/>
</dbReference>
<keyword evidence="5 9" id="KW-0067">ATP-binding</keyword>
<dbReference type="Pfam" id="PF05746">
    <property type="entry name" value="DALR_1"/>
    <property type="match status" value="1"/>
</dbReference>
<evidence type="ECO:0000313" key="11">
    <source>
        <dbReference type="EMBL" id="KAJ2842022.1"/>
    </source>
</evidence>
<keyword evidence="4 9" id="KW-0547">Nucleotide-binding</keyword>
<dbReference type="OrthoDB" id="68056at2759"/>
<dbReference type="GO" id="GO:0005524">
    <property type="term" value="F:ATP binding"/>
    <property type="evidence" value="ECO:0007669"/>
    <property type="project" value="UniProtKB-KW"/>
</dbReference>
<dbReference type="GO" id="GO:0005739">
    <property type="term" value="C:mitochondrion"/>
    <property type="evidence" value="ECO:0007669"/>
    <property type="project" value="TreeGrafter"/>
</dbReference>
<accession>A0A9W8I0E4</accession>
<feature type="non-terminal residue" evidence="11">
    <location>
        <position position="302"/>
    </location>
</feature>
<evidence type="ECO:0000256" key="4">
    <source>
        <dbReference type="ARBA" id="ARBA00022741"/>
    </source>
</evidence>
<evidence type="ECO:0000256" key="1">
    <source>
        <dbReference type="ARBA" id="ARBA00005594"/>
    </source>
</evidence>
<dbReference type="GO" id="GO:0004814">
    <property type="term" value="F:arginine-tRNA ligase activity"/>
    <property type="evidence" value="ECO:0007669"/>
    <property type="project" value="UniProtKB-EC"/>
</dbReference>
<dbReference type="Pfam" id="PF00750">
    <property type="entry name" value="tRNA-synt_1d"/>
    <property type="match status" value="1"/>
</dbReference>
<comment type="catalytic activity">
    <reaction evidence="8">
        <text>tRNA(Arg) + L-arginine + ATP = L-arginyl-tRNA(Arg) + AMP + diphosphate</text>
        <dbReference type="Rhea" id="RHEA:20301"/>
        <dbReference type="Rhea" id="RHEA-COMP:9658"/>
        <dbReference type="Rhea" id="RHEA-COMP:9673"/>
        <dbReference type="ChEBI" id="CHEBI:30616"/>
        <dbReference type="ChEBI" id="CHEBI:32682"/>
        <dbReference type="ChEBI" id="CHEBI:33019"/>
        <dbReference type="ChEBI" id="CHEBI:78442"/>
        <dbReference type="ChEBI" id="CHEBI:78513"/>
        <dbReference type="ChEBI" id="CHEBI:456215"/>
        <dbReference type="EC" id="6.1.1.19"/>
    </reaction>
</comment>